<dbReference type="Pfam" id="PF18962">
    <property type="entry name" value="Por_Secre_tail"/>
    <property type="match status" value="1"/>
</dbReference>
<keyword evidence="4" id="KW-1185">Reference proteome</keyword>
<dbReference type="Gene3D" id="2.60.40.10">
    <property type="entry name" value="Immunoglobulins"/>
    <property type="match status" value="1"/>
</dbReference>
<reference evidence="3 4" key="1">
    <citation type="submission" date="2017-01" db="EMBL/GenBank/DDBJ databases">
        <title>A new Hymenobacter.</title>
        <authorList>
            <person name="Liang Y."/>
            <person name="Feng F."/>
        </authorList>
    </citation>
    <scope>NUCLEOTIDE SEQUENCE [LARGE SCALE GENOMIC DNA]</scope>
    <source>
        <strain evidence="3">MIMBbqt21</strain>
    </source>
</reference>
<dbReference type="EMBL" id="MTSE01000035">
    <property type="protein sequence ID" value="OUJ69344.1"/>
    <property type="molecule type" value="Genomic_DNA"/>
</dbReference>
<dbReference type="InterPro" id="IPR011635">
    <property type="entry name" value="CARDB"/>
</dbReference>
<feature type="domain" description="Secretion system C-terminal sorting" evidence="2">
    <location>
        <begin position="544"/>
        <end position="618"/>
    </location>
</feature>
<proteinExistence type="predicted"/>
<evidence type="ECO:0008006" key="5">
    <source>
        <dbReference type="Google" id="ProtNLM"/>
    </source>
</evidence>
<dbReference type="Pfam" id="PF07705">
    <property type="entry name" value="CARDB"/>
    <property type="match status" value="1"/>
</dbReference>
<organism evidence="3 4">
    <name type="scientific">Hymenobacter crusticola</name>
    <dbReference type="NCBI Taxonomy" id="1770526"/>
    <lineage>
        <taxon>Bacteria</taxon>
        <taxon>Pseudomonadati</taxon>
        <taxon>Bacteroidota</taxon>
        <taxon>Cytophagia</taxon>
        <taxon>Cytophagales</taxon>
        <taxon>Hymenobacteraceae</taxon>
        <taxon>Hymenobacter</taxon>
    </lineage>
</organism>
<comment type="caution">
    <text evidence="3">The sequence shown here is derived from an EMBL/GenBank/DDBJ whole genome shotgun (WGS) entry which is preliminary data.</text>
</comment>
<dbReference type="Proteomes" id="UP000194873">
    <property type="component" value="Unassembled WGS sequence"/>
</dbReference>
<dbReference type="InterPro" id="IPR026444">
    <property type="entry name" value="Secre_tail"/>
</dbReference>
<accession>A0A2C9ZV04</accession>
<dbReference type="InterPro" id="IPR013783">
    <property type="entry name" value="Ig-like_fold"/>
</dbReference>
<evidence type="ECO:0000259" key="1">
    <source>
        <dbReference type="Pfam" id="PF07705"/>
    </source>
</evidence>
<dbReference type="AlphaFoldDB" id="A0A2C9ZV04"/>
<feature type="domain" description="CARDB" evidence="1">
    <location>
        <begin position="277"/>
        <end position="367"/>
    </location>
</feature>
<sequence length="619" mass="65011">MAFAALLTVGGITATQAQSFNYNLYGVQVGTISSPYLDIATIPSTVIATPNTDDANSAPQNIGFAFNYNGQSFTQFVLNTNGFIKLGNSAPTGSSYFDGAQTAFGGPFDSSDANLLVPFNEDLQSGTSPAEYRVITDGVAPNRICVIQWKNVQDKARPAAPGQANVGPVYTNMQFQIWLSESSNIIDFIYGPATGGTSTTFKLAAVGIKGTNSTNGNLLTATKMSTTPWTGARFQDSFYPANADAFNIGSAVTPPSGLIYRFNPAKSNDLYMSTIQTLGKLSTTASLPHSVAAAVTNIGLTTRTNVPVNLAVAGANTFTNSKTIASIAPGATATVTFDPYPATLTQGTNNLTVSVPVDDDATNNNETYTQQVTPSTIAYIDDTQPSPYPIGLGGRPNVAFATKFLSSRPVAINQVKLTFPASATTADYQLVIYNSGSGGTPGTAVYTSATRTRAAAAAVETITIPPTAVTGNFFVGVKEISNSINLGYQSEYPLRNGTFYYTLDGTNWVSLADPALDLDTRLAMEASFTTVTANSPELKRAISVYPNPSTGAVTLNIHGIAAKGALQVQVSNLLGQTVYTGTVQNEATNTLNLANLGSGVYNLKVQNGDQYTIQKLVIE</sequence>
<name>A0A2C9ZV04_9BACT</name>
<gene>
    <name evidence="3" type="ORF">BXP70_26635</name>
</gene>
<evidence type="ECO:0000313" key="4">
    <source>
        <dbReference type="Proteomes" id="UP000194873"/>
    </source>
</evidence>
<evidence type="ECO:0000313" key="3">
    <source>
        <dbReference type="EMBL" id="OUJ69344.1"/>
    </source>
</evidence>
<protein>
    <recommendedName>
        <fullName evidence="5">Secretion system C-terminal sorting domain-containing protein</fullName>
    </recommendedName>
</protein>
<dbReference type="NCBIfam" id="TIGR04183">
    <property type="entry name" value="Por_Secre_tail"/>
    <property type="match status" value="1"/>
</dbReference>
<evidence type="ECO:0000259" key="2">
    <source>
        <dbReference type="Pfam" id="PF18962"/>
    </source>
</evidence>